<evidence type="ECO:0000256" key="1">
    <source>
        <dbReference type="SAM" id="MobiDB-lite"/>
    </source>
</evidence>
<feature type="chain" id="PRO_5045029238" description="Alkaline proteinase inhibitor/ Outer membrane lipoprotein Omp19 domain-containing protein" evidence="2">
    <location>
        <begin position="22"/>
        <end position="185"/>
    </location>
</feature>
<feature type="region of interest" description="Disordered" evidence="1">
    <location>
        <begin position="163"/>
        <end position="185"/>
    </location>
</feature>
<feature type="signal peptide" evidence="2">
    <location>
        <begin position="1"/>
        <end position="21"/>
    </location>
</feature>
<dbReference type="Proteomes" id="UP001642484">
    <property type="component" value="Unassembled WGS sequence"/>
</dbReference>
<name>A0ABP0KTA0_9DINO</name>
<organism evidence="3 5">
    <name type="scientific">Durusdinium trenchii</name>
    <dbReference type="NCBI Taxonomy" id="1381693"/>
    <lineage>
        <taxon>Eukaryota</taxon>
        <taxon>Sar</taxon>
        <taxon>Alveolata</taxon>
        <taxon>Dinophyceae</taxon>
        <taxon>Suessiales</taxon>
        <taxon>Symbiodiniaceae</taxon>
        <taxon>Durusdinium</taxon>
    </lineage>
</organism>
<reference evidence="3 5" key="1">
    <citation type="submission" date="2024-02" db="EMBL/GenBank/DDBJ databases">
        <authorList>
            <person name="Chen Y."/>
            <person name="Shah S."/>
            <person name="Dougan E. K."/>
            <person name="Thang M."/>
            <person name="Chan C."/>
        </authorList>
    </citation>
    <scope>NUCLEOTIDE SEQUENCE [LARGE SCALE GENOMIC DNA]</scope>
</reference>
<keyword evidence="5" id="KW-1185">Reference proteome</keyword>
<dbReference type="PROSITE" id="PS51318">
    <property type="entry name" value="TAT"/>
    <property type="match status" value="1"/>
</dbReference>
<keyword evidence="2" id="KW-0732">Signal</keyword>
<dbReference type="EMBL" id="CAXAMN010010002">
    <property type="protein sequence ID" value="CAK9030572.1"/>
    <property type="molecule type" value="Genomic_DNA"/>
</dbReference>
<gene>
    <name evidence="3" type="ORF">CCMP2556_LOCUS17621</name>
    <name evidence="4" type="ORF">CCMP2556_LOCUS17922</name>
</gene>
<evidence type="ECO:0000313" key="4">
    <source>
        <dbReference type="EMBL" id="CAK9030572.1"/>
    </source>
</evidence>
<evidence type="ECO:0000313" key="3">
    <source>
        <dbReference type="EMBL" id="CAK9029777.1"/>
    </source>
</evidence>
<sequence>MRRQQSAKAALLLAAVALIRCTTFITPSNDSNRRDFLQKLAVGLTVATVDSSGAPAAHAAIARWSGLYDDPKHPGCERAITKDGGEFVISGTSAADGSKECAEDGPTKRWYLVAQPGESSDELIIDFSPKGGPKDAVAKLDGDGIVFPDGNRWSKIKRKPGAAAGTYLDGPASPLSKFAKGKVPQ</sequence>
<comment type="caution">
    <text evidence="3">The sequence shown here is derived from an EMBL/GenBank/DDBJ whole genome shotgun (WGS) entry which is preliminary data.</text>
</comment>
<dbReference type="InterPro" id="IPR006311">
    <property type="entry name" value="TAT_signal"/>
</dbReference>
<proteinExistence type="predicted"/>
<evidence type="ECO:0000313" key="5">
    <source>
        <dbReference type="Proteomes" id="UP001642484"/>
    </source>
</evidence>
<dbReference type="EMBL" id="CAXAMN010009779">
    <property type="protein sequence ID" value="CAK9029777.1"/>
    <property type="molecule type" value="Genomic_DNA"/>
</dbReference>
<protein>
    <recommendedName>
        <fullName evidence="6">Alkaline proteinase inhibitor/ Outer membrane lipoprotein Omp19 domain-containing protein</fullName>
    </recommendedName>
</protein>
<evidence type="ECO:0000256" key="2">
    <source>
        <dbReference type="SAM" id="SignalP"/>
    </source>
</evidence>
<evidence type="ECO:0008006" key="6">
    <source>
        <dbReference type="Google" id="ProtNLM"/>
    </source>
</evidence>
<accession>A0ABP0KTA0</accession>